<reference evidence="12 13" key="1">
    <citation type="journal article" date="2018" name="Evol. Lett.">
        <title>Horizontal gene cluster transfer increased hallucinogenic mushroom diversity.</title>
        <authorList>
            <person name="Reynolds H.T."/>
            <person name="Vijayakumar V."/>
            <person name="Gluck-Thaler E."/>
            <person name="Korotkin H.B."/>
            <person name="Matheny P.B."/>
            <person name="Slot J.C."/>
        </authorList>
    </citation>
    <scope>NUCLEOTIDE SEQUENCE [LARGE SCALE GENOMIC DNA]</scope>
    <source>
        <strain evidence="12 13">SRW20</strain>
    </source>
</reference>
<dbReference type="SUPFAM" id="SSF48264">
    <property type="entry name" value="Cytochrome P450"/>
    <property type="match status" value="1"/>
</dbReference>
<dbReference type="PANTHER" id="PTHR46300:SF7">
    <property type="entry name" value="P450, PUTATIVE (EUROFUNG)-RELATED"/>
    <property type="match status" value="1"/>
</dbReference>
<dbReference type="Pfam" id="PF00067">
    <property type="entry name" value="p450"/>
    <property type="match status" value="1"/>
</dbReference>
<evidence type="ECO:0000256" key="8">
    <source>
        <dbReference type="ARBA" id="ARBA00023033"/>
    </source>
</evidence>
<dbReference type="PRINTS" id="PR00463">
    <property type="entry name" value="EP450I"/>
</dbReference>
<comment type="similarity">
    <text evidence="3 10">Belongs to the cytochrome P450 family.</text>
</comment>
<accession>A0A409Y1U3</accession>
<evidence type="ECO:0000256" key="4">
    <source>
        <dbReference type="ARBA" id="ARBA00022617"/>
    </source>
</evidence>
<evidence type="ECO:0000256" key="5">
    <source>
        <dbReference type="ARBA" id="ARBA00022723"/>
    </source>
</evidence>
<feature type="transmembrane region" description="Helical" evidence="11">
    <location>
        <begin position="6"/>
        <end position="28"/>
    </location>
</feature>
<evidence type="ECO:0000256" key="11">
    <source>
        <dbReference type="SAM" id="Phobius"/>
    </source>
</evidence>
<protein>
    <recommendedName>
        <fullName evidence="14">Cytochrome P450</fullName>
    </recommendedName>
</protein>
<name>A0A409Y1U3_9AGAR</name>
<dbReference type="PRINTS" id="PR00385">
    <property type="entry name" value="P450"/>
</dbReference>
<keyword evidence="11" id="KW-1133">Transmembrane helix</keyword>
<dbReference type="GO" id="GO:0016705">
    <property type="term" value="F:oxidoreductase activity, acting on paired donors, with incorporation or reduction of molecular oxygen"/>
    <property type="evidence" value="ECO:0007669"/>
    <property type="project" value="InterPro"/>
</dbReference>
<evidence type="ECO:0000313" key="12">
    <source>
        <dbReference type="EMBL" id="PPQ97006.1"/>
    </source>
</evidence>
<keyword evidence="7 9" id="KW-0408">Iron</keyword>
<evidence type="ECO:0000256" key="9">
    <source>
        <dbReference type="PIRSR" id="PIRSR602401-1"/>
    </source>
</evidence>
<evidence type="ECO:0000313" key="13">
    <source>
        <dbReference type="Proteomes" id="UP000284706"/>
    </source>
</evidence>
<evidence type="ECO:0000256" key="2">
    <source>
        <dbReference type="ARBA" id="ARBA00005179"/>
    </source>
</evidence>
<keyword evidence="6 10" id="KW-0560">Oxidoreductase</keyword>
<feature type="binding site" description="axial binding residue" evidence="9">
    <location>
        <position position="443"/>
    </location>
    <ligand>
        <name>heme</name>
        <dbReference type="ChEBI" id="CHEBI:30413"/>
    </ligand>
    <ligandPart>
        <name>Fe</name>
        <dbReference type="ChEBI" id="CHEBI:18248"/>
    </ligandPart>
</feature>
<dbReference type="OrthoDB" id="2789670at2759"/>
<dbReference type="InterPro" id="IPR036396">
    <property type="entry name" value="Cyt_P450_sf"/>
</dbReference>
<keyword evidence="5 9" id="KW-0479">Metal-binding</keyword>
<evidence type="ECO:0008006" key="14">
    <source>
        <dbReference type="Google" id="ProtNLM"/>
    </source>
</evidence>
<dbReference type="InterPro" id="IPR050364">
    <property type="entry name" value="Cytochrome_P450_fung"/>
</dbReference>
<dbReference type="Proteomes" id="UP000284706">
    <property type="component" value="Unassembled WGS sequence"/>
</dbReference>
<gene>
    <name evidence="12" type="ORF">CVT26_006443</name>
</gene>
<keyword evidence="13" id="KW-1185">Reference proteome</keyword>
<keyword evidence="8 10" id="KW-0503">Monooxygenase</keyword>
<dbReference type="AlphaFoldDB" id="A0A409Y1U3"/>
<dbReference type="GO" id="GO:0005506">
    <property type="term" value="F:iron ion binding"/>
    <property type="evidence" value="ECO:0007669"/>
    <property type="project" value="InterPro"/>
</dbReference>
<keyword evidence="4 9" id="KW-0349">Heme</keyword>
<dbReference type="Gene3D" id="1.10.630.10">
    <property type="entry name" value="Cytochrome P450"/>
    <property type="match status" value="1"/>
</dbReference>
<evidence type="ECO:0000256" key="1">
    <source>
        <dbReference type="ARBA" id="ARBA00001971"/>
    </source>
</evidence>
<comment type="pathway">
    <text evidence="2">Secondary metabolite biosynthesis.</text>
</comment>
<dbReference type="InterPro" id="IPR001128">
    <property type="entry name" value="Cyt_P450"/>
</dbReference>
<dbReference type="CDD" id="cd11065">
    <property type="entry name" value="CYP64-like"/>
    <property type="match status" value="1"/>
</dbReference>
<dbReference type="InterPro" id="IPR002401">
    <property type="entry name" value="Cyt_P450_E_grp-I"/>
</dbReference>
<dbReference type="GO" id="GO:0020037">
    <property type="term" value="F:heme binding"/>
    <property type="evidence" value="ECO:0007669"/>
    <property type="project" value="InterPro"/>
</dbReference>
<keyword evidence="11" id="KW-0812">Transmembrane</keyword>
<dbReference type="InParanoid" id="A0A409Y1U3"/>
<evidence type="ECO:0000256" key="6">
    <source>
        <dbReference type="ARBA" id="ARBA00023002"/>
    </source>
</evidence>
<dbReference type="GO" id="GO:0004497">
    <property type="term" value="F:monooxygenase activity"/>
    <property type="evidence" value="ECO:0007669"/>
    <property type="project" value="UniProtKB-KW"/>
</dbReference>
<evidence type="ECO:0000256" key="3">
    <source>
        <dbReference type="ARBA" id="ARBA00010617"/>
    </source>
</evidence>
<dbReference type="STRING" id="231916.A0A409Y1U3"/>
<dbReference type="PROSITE" id="PS00086">
    <property type="entry name" value="CYTOCHROME_P450"/>
    <property type="match status" value="1"/>
</dbReference>
<keyword evidence="11" id="KW-0472">Membrane</keyword>
<proteinExistence type="inferred from homology"/>
<sequence>MALSDLTISLLLAVLPICAIIFGLYSTLRQWHGSNNRDIPYPPGPPAGSFLGSASILPKSKPWLTYAEWGRTYGDIVDLNIYGQHTIVLNAVEDAVELLEHRAALYSDRPEDPLIKLTGWDFSIELMPYGEHWRAHRKLFQHCFRSKASAAYRAIQSAKVNDLLYSLLTRPGEFRAHCKQTASAIMMATLYDNDLKPETTAYFTGLVDQGIEKAEINPNTVVTFLKTFSILRHLPTWFPGAGFKRSATEVKRFADQMRDAPIDYVGKGLIKGTLGPSLVSDLLENCYVQKEFDMVKRLATSSCVGGIDTVASSLASFFLSMALFPAVQKQAQQELDRVIGMDRLPNFDDRPALPYLEAVYRELMRWAPVFPLNTPHVSVEDDIYKGFFIPKGSSIVANIWSMTRNEERYPEPDVFNPDRFLNAQGELNDDEKVLTFGFGRRICPGRYMASSTIWLAMASVLATFDIGKKTDENGEEIPIDVDYGDVINSRPGTFECSISPRRGNSGKLIREATHTPTS</sequence>
<comment type="cofactor">
    <cofactor evidence="1 9">
        <name>heme</name>
        <dbReference type="ChEBI" id="CHEBI:30413"/>
    </cofactor>
</comment>
<evidence type="ECO:0000256" key="10">
    <source>
        <dbReference type="RuleBase" id="RU000461"/>
    </source>
</evidence>
<comment type="caution">
    <text evidence="12">The sequence shown here is derived from an EMBL/GenBank/DDBJ whole genome shotgun (WGS) entry which is preliminary data.</text>
</comment>
<dbReference type="EMBL" id="NHYE01001301">
    <property type="protein sequence ID" value="PPQ97006.1"/>
    <property type="molecule type" value="Genomic_DNA"/>
</dbReference>
<organism evidence="12 13">
    <name type="scientific">Gymnopilus dilepis</name>
    <dbReference type="NCBI Taxonomy" id="231916"/>
    <lineage>
        <taxon>Eukaryota</taxon>
        <taxon>Fungi</taxon>
        <taxon>Dikarya</taxon>
        <taxon>Basidiomycota</taxon>
        <taxon>Agaricomycotina</taxon>
        <taxon>Agaricomycetes</taxon>
        <taxon>Agaricomycetidae</taxon>
        <taxon>Agaricales</taxon>
        <taxon>Agaricineae</taxon>
        <taxon>Hymenogastraceae</taxon>
        <taxon>Gymnopilus</taxon>
    </lineage>
</organism>
<dbReference type="PANTHER" id="PTHR46300">
    <property type="entry name" value="P450, PUTATIVE (EUROFUNG)-RELATED-RELATED"/>
    <property type="match status" value="1"/>
</dbReference>
<evidence type="ECO:0000256" key="7">
    <source>
        <dbReference type="ARBA" id="ARBA00023004"/>
    </source>
</evidence>
<dbReference type="InterPro" id="IPR017972">
    <property type="entry name" value="Cyt_P450_CS"/>
</dbReference>